<proteinExistence type="predicted"/>
<evidence type="ECO:0000313" key="1">
    <source>
        <dbReference type="EMBL" id="MEJ5220254.1"/>
    </source>
</evidence>
<dbReference type="GO" id="GO:0016740">
    <property type="term" value="F:transferase activity"/>
    <property type="evidence" value="ECO:0007669"/>
    <property type="project" value="UniProtKB-KW"/>
</dbReference>
<accession>A0ABU8QLG2</accession>
<keyword evidence="2" id="KW-1185">Reference proteome</keyword>
<name>A0ABU8QLG2_9RHOB</name>
<dbReference type="Pfam" id="PF11316">
    <property type="entry name" value="Rhamno_transf"/>
    <property type="match status" value="1"/>
</dbReference>
<dbReference type="EMBL" id="JBBGAZ010000021">
    <property type="protein sequence ID" value="MEJ5220254.1"/>
    <property type="molecule type" value="Genomic_DNA"/>
</dbReference>
<protein>
    <submittedName>
        <fullName evidence="1">Rhamnosyl transferase</fullName>
    </submittedName>
</protein>
<dbReference type="InterPro" id="IPR021466">
    <property type="entry name" value="Put_rhamnosyl_transferase"/>
</dbReference>
<evidence type="ECO:0000313" key="2">
    <source>
        <dbReference type="Proteomes" id="UP001368270"/>
    </source>
</evidence>
<organism evidence="1 2">
    <name type="scientific">Cognatishimia coralii</name>
    <dbReference type="NCBI Taxonomy" id="3083254"/>
    <lineage>
        <taxon>Bacteria</taxon>
        <taxon>Pseudomonadati</taxon>
        <taxon>Pseudomonadota</taxon>
        <taxon>Alphaproteobacteria</taxon>
        <taxon>Rhodobacterales</taxon>
        <taxon>Paracoccaceae</taxon>
        <taxon>Cognatishimia</taxon>
    </lineage>
</organism>
<sequence>MKSQDMQVIGLCRFSYPAYGGFQVGHETLEERRAYLYAPERIEERFRSFEALTLPGIKAQTDPNFQFLIAIGMCMPDEYQERLFALVEDIPQAIIVPWPSERHRPAMQRIINTHRIETDLPTIQFRQDDDDAVAVNFVERLREAVDDCAPLIAKNEMMTVDFNRGFSARASSAGLEITPSVLQYYGVALALVVQPSVRKSIMNFSHTKMNHAMPSVTFTDQEMYIRGHGAFNDSRQKSNVTRLDFQPMSEEDEALIKDLFAIDNARVREIYSDG</sequence>
<comment type="caution">
    <text evidence="1">The sequence shown here is derived from an EMBL/GenBank/DDBJ whole genome shotgun (WGS) entry which is preliminary data.</text>
</comment>
<keyword evidence="1" id="KW-0808">Transferase</keyword>
<gene>
    <name evidence="1" type="ORF">WG622_18515</name>
</gene>
<dbReference type="Proteomes" id="UP001368270">
    <property type="component" value="Unassembled WGS sequence"/>
</dbReference>
<dbReference type="RefSeq" id="WP_339404819.1">
    <property type="nucleotide sequence ID" value="NZ_JBBGAZ010000021.1"/>
</dbReference>
<reference evidence="1 2" key="1">
    <citation type="submission" date="2024-03" db="EMBL/GenBank/DDBJ databases">
        <title>Cognatishimia coralii sp. nov., a marine bacterium isolated from coral surrounding seawater.</title>
        <authorList>
            <person name="Liu X."/>
            <person name="Liu S."/>
            <person name="Sun H."/>
            <person name="Zhang Y."/>
        </authorList>
    </citation>
    <scope>NUCLEOTIDE SEQUENCE [LARGE SCALE GENOMIC DNA]</scope>
    <source>
        <strain evidence="1 2">D5M38</strain>
    </source>
</reference>